<reference evidence="2" key="3">
    <citation type="submission" date="2025-08" db="UniProtKB">
        <authorList>
            <consortium name="Ensembl"/>
        </authorList>
    </citation>
    <scope>IDENTIFICATION</scope>
</reference>
<dbReference type="GeneTree" id="ENSGT00530000068121"/>
<dbReference type="Proteomes" id="UP000008144">
    <property type="component" value="Chromosome 4"/>
</dbReference>
<keyword evidence="1" id="KW-0732">Signal</keyword>
<proteinExistence type="predicted"/>
<feature type="signal peptide" evidence="1">
    <location>
        <begin position="1"/>
        <end position="20"/>
    </location>
</feature>
<keyword evidence="3" id="KW-1185">Reference proteome</keyword>
<dbReference type="EMBL" id="EAAA01001989">
    <property type="status" value="NOT_ANNOTATED_CDS"/>
    <property type="molecule type" value="Genomic_DNA"/>
</dbReference>
<organism evidence="2 3">
    <name type="scientific">Ciona intestinalis</name>
    <name type="common">Transparent sea squirt</name>
    <name type="synonym">Ascidia intestinalis</name>
    <dbReference type="NCBI Taxonomy" id="7719"/>
    <lineage>
        <taxon>Eukaryota</taxon>
        <taxon>Metazoa</taxon>
        <taxon>Chordata</taxon>
        <taxon>Tunicata</taxon>
        <taxon>Ascidiacea</taxon>
        <taxon>Phlebobranchia</taxon>
        <taxon>Cionidae</taxon>
        <taxon>Ciona</taxon>
    </lineage>
</organism>
<reference evidence="2" key="2">
    <citation type="journal article" date="2008" name="Genome Biol.">
        <title>Improved genome assembly and evidence-based global gene model set for the chordate Ciona intestinalis: new insight into intron and operon populations.</title>
        <authorList>
            <person name="Satou Y."/>
            <person name="Mineta K."/>
            <person name="Ogasawara M."/>
            <person name="Sasakura Y."/>
            <person name="Shoguchi E."/>
            <person name="Ueno K."/>
            <person name="Yamada L."/>
            <person name="Matsumoto J."/>
            <person name="Wasserscheid J."/>
            <person name="Dewar K."/>
            <person name="Wiley G.B."/>
            <person name="Macmil S.L."/>
            <person name="Roe B.A."/>
            <person name="Zeller R.W."/>
            <person name="Hastings K.E."/>
            <person name="Lemaire P."/>
            <person name="Lindquist E."/>
            <person name="Endo T."/>
            <person name="Hotta K."/>
            <person name="Inaba K."/>
        </authorList>
    </citation>
    <scope>NUCLEOTIDE SEQUENCE [LARGE SCALE GENOMIC DNA]</scope>
    <source>
        <strain evidence="2">wild type</strain>
    </source>
</reference>
<accession>F7B1D9</accession>
<dbReference type="PANTHER" id="PTHR35169">
    <property type="entry name" value="FE2OG DIOXYGENASE DOMAIN-CONTAINING PROTEIN"/>
    <property type="match status" value="1"/>
</dbReference>
<name>F7B1D9_CIOIN</name>
<dbReference type="PANTHER" id="PTHR35169:SF3">
    <property type="entry name" value="PROLYL 4-HYDROXYLASE ALPHA SUBUNIT FE(2+) 2OG DIOXYGENASE DOMAIN-CONTAINING PROTEIN"/>
    <property type="match status" value="1"/>
</dbReference>
<feature type="chain" id="PRO_5003348279" evidence="1">
    <location>
        <begin position="21"/>
        <end position="221"/>
    </location>
</feature>
<dbReference type="AlphaFoldDB" id="F7B1D9"/>
<evidence type="ECO:0000313" key="2">
    <source>
        <dbReference type="Ensembl" id="ENSCINP00000024769.2"/>
    </source>
</evidence>
<evidence type="ECO:0000313" key="3">
    <source>
        <dbReference type="Proteomes" id="UP000008144"/>
    </source>
</evidence>
<dbReference type="HOGENOM" id="CLU_1253123_0_0_1"/>
<evidence type="ECO:0000256" key="1">
    <source>
        <dbReference type="SAM" id="SignalP"/>
    </source>
</evidence>
<dbReference type="Ensembl" id="ENSCINT00000025015.2">
    <property type="protein sequence ID" value="ENSCINP00000024769.2"/>
    <property type="gene ID" value="ENSCING00000005097.3"/>
</dbReference>
<protein>
    <submittedName>
        <fullName evidence="2">Uncharacterized protein</fullName>
    </submittedName>
</protein>
<reference evidence="2" key="4">
    <citation type="submission" date="2025-09" db="UniProtKB">
        <authorList>
            <consortium name="Ensembl"/>
        </authorList>
    </citation>
    <scope>IDENTIFICATION</scope>
</reference>
<dbReference type="InParanoid" id="F7B1D9"/>
<sequence length="221" mass="25572">MNILVQSAVVFVVFIEVVKCGRYVTLKDQADPRDADSDEERHVFKPTDEQPAMEITRVLDIGDNHKAWVIDNAIRYEDYALLPELVKSHDSDFVFAHQNYSKENKDWNFGSAPWVSEFSKDVMEKTVVWNNIKPMVEQSLEKKVKISYVEVNLLRALDAIPPQQSKFCGKNRFVLTFFLTDIFKLNSYGQLSFYAMSRNPNMSNESRLEVTETVHPHGFRA</sequence>
<reference evidence="3" key="1">
    <citation type="journal article" date="2002" name="Science">
        <title>The draft genome of Ciona intestinalis: insights into chordate and vertebrate origins.</title>
        <authorList>
            <person name="Dehal P."/>
            <person name="Satou Y."/>
            <person name="Campbell R.K."/>
            <person name="Chapman J."/>
            <person name="Degnan B."/>
            <person name="De Tomaso A."/>
            <person name="Davidson B."/>
            <person name="Di Gregorio A."/>
            <person name="Gelpke M."/>
            <person name="Goodstein D.M."/>
            <person name="Harafuji N."/>
            <person name="Hastings K.E."/>
            <person name="Ho I."/>
            <person name="Hotta K."/>
            <person name="Huang W."/>
            <person name="Kawashima T."/>
            <person name="Lemaire P."/>
            <person name="Martinez D."/>
            <person name="Meinertzhagen I.A."/>
            <person name="Necula S."/>
            <person name="Nonaka M."/>
            <person name="Putnam N."/>
            <person name="Rash S."/>
            <person name="Saiga H."/>
            <person name="Satake M."/>
            <person name="Terry A."/>
            <person name="Yamada L."/>
            <person name="Wang H.G."/>
            <person name="Awazu S."/>
            <person name="Azumi K."/>
            <person name="Boore J."/>
            <person name="Branno M."/>
            <person name="Chin-Bow S."/>
            <person name="DeSantis R."/>
            <person name="Doyle S."/>
            <person name="Francino P."/>
            <person name="Keys D.N."/>
            <person name="Haga S."/>
            <person name="Hayashi H."/>
            <person name="Hino K."/>
            <person name="Imai K.S."/>
            <person name="Inaba K."/>
            <person name="Kano S."/>
            <person name="Kobayashi K."/>
            <person name="Kobayashi M."/>
            <person name="Lee B.I."/>
            <person name="Makabe K.W."/>
            <person name="Manohar C."/>
            <person name="Matassi G."/>
            <person name="Medina M."/>
            <person name="Mochizuki Y."/>
            <person name="Mount S."/>
            <person name="Morishita T."/>
            <person name="Miura S."/>
            <person name="Nakayama A."/>
            <person name="Nishizaka S."/>
            <person name="Nomoto H."/>
            <person name="Ohta F."/>
            <person name="Oishi K."/>
            <person name="Rigoutsos I."/>
            <person name="Sano M."/>
            <person name="Sasaki A."/>
            <person name="Sasakura Y."/>
            <person name="Shoguchi E."/>
            <person name="Shin-i T."/>
            <person name="Spagnuolo A."/>
            <person name="Stainier D."/>
            <person name="Suzuki M.M."/>
            <person name="Tassy O."/>
            <person name="Takatori N."/>
            <person name="Tokuoka M."/>
            <person name="Yagi K."/>
            <person name="Yoshizaki F."/>
            <person name="Wada S."/>
            <person name="Zhang C."/>
            <person name="Hyatt P.D."/>
            <person name="Larimer F."/>
            <person name="Detter C."/>
            <person name="Doggett N."/>
            <person name="Glavina T."/>
            <person name="Hawkins T."/>
            <person name="Richardson P."/>
            <person name="Lucas S."/>
            <person name="Kohara Y."/>
            <person name="Levine M."/>
            <person name="Satoh N."/>
            <person name="Rokhsar D.S."/>
        </authorList>
    </citation>
    <scope>NUCLEOTIDE SEQUENCE [LARGE SCALE GENOMIC DNA]</scope>
</reference>